<sequence>MSHDDVTPTRRRSFRVISAAAVATVLTVAPATAASAGGHGHGDRCDKNANDTYAEVLKCVTVDGVLDHLKVFQKIADRNDDVYYPGSRAAGTEGYANSVRYVSALLRKAGYKVTLDPFEFTFNYPALLEQLTPVSAEYATGAFTNSQSGEVTGTVIPVDVNLTGDRATTSGCSADDFTGLNFTGANDIALIQRGGTTPEGAACSFAVKAQNAQAAGAEAVIIFNQGNDPTREGLIVGTLGVDHGVTIPVVGASFADGSALAAAGSTAHVRVLPSETRTDYNVIADLPGRNKNNIVFAGSHLDSVTEGPGINDNGSGSAAILETALTLAKSKPQNSLRFAFWGAEEEGLIGSTAYVEELPQAEKDKIALYLNYDMVGSPNYIFQVYDADQSSFPAPVVVPEGSTALEDLFESYYTWKGQPYDDAEFSGRSDYQAFIEAGIASGGLFTGAEVVKTEQQAAIWGGTAGASFDPNYHQPGDKIDNLNLKALEINSDLIAFAQLTYAFSTESVNGVKGKPVPGKPIKLPAPAGPQGTFNTGDGGDEHVHRPAA</sequence>
<dbReference type="PANTHER" id="PTHR12147:SF26">
    <property type="entry name" value="PEPTIDASE M28 DOMAIN-CONTAINING PROTEIN"/>
    <property type="match status" value="1"/>
</dbReference>
<gene>
    <name evidence="12" type="ORF">FHR83_001548</name>
</gene>
<evidence type="ECO:0000256" key="4">
    <source>
        <dbReference type="ARBA" id="ARBA00022723"/>
    </source>
</evidence>
<dbReference type="SUPFAM" id="SSF52025">
    <property type="entry name" value="PA domain"/>
    <property type="match status" value="1"/>
</dbReference>
<dbReference type="InterPro" id="IPR006311">
    <property type="entry name" value="TAT_signal"/>
</dbReference>
<dbReference type="SUPFAM" id="SSF53187">
    <property type="entry name" value="Zn-dependent exopeptidases"/>
    <property type="match status" value="1"/>
</dbReference>
<protein>
    <submittedName>
        <fullName evidence="12">Zn-dependent M28 family amino/carboxypeptidase</fullName>
    </submittedName>
</protein>
<evidence type="ECO:0000256" key="9">
    <source>
        <dbReference type="SAM" id="SignalP"/>
    </source>
</evidence>
<proteinExistence type="inferred from homology"/>
<evidence type="ECO:0000256" key="8">
    <source>
        <dbReference type="SAM" id="MobiDB-lite"/>
    </source>
</evidence>
<dbReference type="InterPro" id="IPR003137">
    <property type="entry name" value="PA_domain"/>
</dbReference>
<evidence type="ECO:0000313" key="13">
    <source>
        <dbReference type="Proteomes" id="UP000590749"/>
    </source>
</evidence>
<name>A0A7W5ADP6_9ACTN</name>
<feature type="domain" description="Peptidase M28" evidence="11">
    <location>
        <begin position="281"/>
        <end position="495"/>
    </location>
</feature>
<dbReference type="GO" id="GO:0008235">
    <property type="term" value="F:metalloexopeptidase activity"/>
    <property type="evidence" value="ECO:0007669"/>
    <property type="project" value="InterPro"/>
</dbReference>
<reference evidence="12 13" key="1">
    <citation type="submission" date="2020-08" db="EMBL/GenBank/DDBJ databases">
        <title>Genomic Encyclopedia of Type Strains, Phase III (KMG-III): the genomes of soil and plant-associated and newly described type strains.</title>
        <authorList>
            <person name="Whitman W."/>
        </authorList>
    </citation>
    <scope>NUCLEOTIDE SEQUENCE [LARGE SCALE GENOMIC DNA]</scope>
    <source>
        <strain evidence="12 13">CECT 3287</strain>
    </source>
</reference>
<dbReference type="Pfam" id="PF04389">
    <property type="entry name" value="Peptidase_M28"/>
    <property type="match status" value="1"/>
</dbReference>
<evidence type="ECO:0000256" key="7">
    <source>
        <dbReference type="ARBA" id="ARBA00022833"/>
    </source>
</evidence>
<dbReference type="InterPro" id="IPR041756">
    <property type="entry name" value="M28_SGAP-like"/>
</dbReference>
<keyword evidence="3" id="KW-0645">Protease</keyword>
<dbReference type="GO" id="GO:0004180">
    <property type="term" value="F:carboxypeptidase activity"/>
    <property type="evidence" value="ECO:0007669"/>
    <property type="project" value="UniProtKB-KW"/>
</dbReference>
<evidence type="ECO:0000256" key="5">
    <source>
        <dbReference type="ARBA" id="ARBA00022729"/>
    </source>
</evidence>
<dbReference type="Gene3D" id="3.50.30.30">
    <property type="match status" value="1"/>
</dbReference>
<dbReference type="Pfam" id="PF02225">
    <property type="entry name" value="PA"/>
    <property type="match status" value="1"/>
</dbReference>
<keyword evidence="13" id="KW-1185">Reference proteome</keyword>
<dbReference type="PROSITE" id="PS51318">
    <property type="entry name" value="TAT"/>
    <property type="match status" value="1"/>
</dbReference>
<dbReference type="Proteomes" id="UP000590749">
    <property type="component" value="Unassembled WGS sequence"/>
</dbReference>
<comment type="similarity">
    <text evidence="1">Belongs to the peptidase M28 family. M28A subfamily.</text>
</comment>
<dbReference type="GO" id="GO:0004177">
    <property type="term" value="F:aminopeptidase activity"/>
    <property type="evidence" value="ECO:0007669"/>
    <property type="project" value="UniProtKB-KW"/>
</dbReference>
<dbReference type="InterPro" id="IPR045175">
    <property type="entry name" value="M28_fam"/>
</dbReference>
<evidence type="ECO:0000259" key="11">
    <source>
        <dbReference type="Pfam" id="PF04389"/>
    </source>
</evidence>
<dbReference type="GO" id="GO:0006508">
    <property type="term" value="P:proteolysis"/>
    <property type="evidence" value="ECO:0007669"/>
    <property type="project" value="UniProtKB-KW"/>
</dbReference>
<dbReference type="CDD" id="cd03876">
    <property type="entry name" value="M28_SGAP_like"/>
    <property type="match status" value="1"/>
</dbReference>
<keyword evidence="7" id="KW-0862">Zinc</keyword>
<dbReference type="InterPro" id="IPR007484">
    <property type="entry name" value="Peptidase_M28"/>
</dbReference>
<evidence type="ECO:0000256" key="3">
    <source>
        <dbReference type="ARBA" id="ARBA00022670"/>
    </source>
</evidence>
<evidence type="ECO:0000313" key="12">
    <source>
        <dbReference type="EMBL" id="MBB3093899.1"/>
    </source>
</evidence>
<dbReference type="Gene3D" id="3.40.630.10">
    <property type="entry name" value="Zn peptidases"/>
    <property type="match status" value="1"/>
</dbReference>
<keyword evidence="4" id="KW-0479">Metal-binding</keyword>
<feature type="compositionally biased region" description="Basic and acidic residues" evidence="8">
    <location>
        <begin position="539"/>
        <end position="548"/>
    </location>
</feature>
<dbReference type="EMBL" id="JACHXF010000002">
    <property type="protein sequence ID" value="MBB3093899.1"/>
    <property type="molecule type" value="Genomic_DNA"/>
</dbReference>
<evidence type="ECO:0000259" key="10">
    <source>
        <dbReference type="Pfam" id="PF02225"/>
    </source>
</evidence>
<keyword evidence="2" id="KW-0031">Aminopeptidase</keyword>
<feature type="region of interest" description="Disordered" evidence="8">
    <location>
        <begin position="515"/>
        <end position="548"/>
    </location>
</feature>
<keyword evidence="5 9" id="KW-0732">Signal</keyword>
<dbReference type="PANTHER" id="PTHR12147">
    <property type="entry name" value="METALLOPEPTIDASE M28 FAMILY MEMBER"/>
    <property type="match status" value="1"/>
</dbReference>
<evidence type="ECO:0000256" key="2">
    <source>
        <dbReference type="ARBA" id="ARBA00022438"/>
    </source>
</evidence>
<feature type="domain" description="PA" evidence="10">
    <location>
        <begin position="152"/>
        <end position="260"/>
    </location>
</feature>
<dbReference type="RefSeq" id="WP_183217968.1">
    <property type="nucleotide sequence ID" value="NZ_BMPW01000015.1"/>
</dbReference>
<accession>A0A7W5ADP6</accession>
<dbReference type="GO" id="GO:0046872">
    <property type="term" value="F:metal ion binding"/>
    <property type="evidence" value="ECO:0007669"/>
    <property type="project" value="UniProtKB-KW"/>
</dbReference>
<evidence type="ECO:0000256" key="1">
    <source>
        <dbReference type="ARBA" id="ARBA00005957"/>
    </source>
</evidence>
<keyword evidence="12" id="KW-0121">Carboxypeptidase</keyword>
<comment type="caution">
    <text evidence="12">The sequence shown here is derived from an EMBL/GenBank/DDBJ whole genome shotgun (WGS) entry which is preliminary data.</text>
</comment>
<evidence type="ECO:0000256" key="6">
    <source>
        <dbReference type="ARBA" id="ARBA00022801"/>
    </source>
</evidence>
<dbReference type="AlphaFoldDB" id="A0A7W5ADP6"/>
<organism evidence="12 13">
    <name type="scientific">Actinoplanes campanulatus</name>
    <dbReference type="NCBI Taxonomy" id="113559"/>
    <lineage>
        <taxon>Bacteria</taxon>
        <taxon>Bacillati</taxon>
        <taxon>Actinomycetota</taxon>
        <taxon>Actinomycetes</taxon>
        <taxon>Micromonosporales</taxon>
        <taxon>Micromonosporaceae</taxon>
        <taxon>Actinoplanes</taxon>
    </lineage>
</organism>
<feature type="chain" id="PRO_5031059786" evidence="9">
    <location>
        <begin position="34"/>
        <end position="548"/>
    </location>
</feature>
<dbReference type="InterPro" id="IPR046450">
    <property type="entry name" value="PA_dom_sf"/>
</dbReference>
<feature type="signal peptide" evidence="9">
    <location>
        <begin position="1"/>
        <end position="33"/>
    </location>
</feature>
<keyword evidence="6" id="KW-0378">Hydrolase</keyword>